<evidence type="ECO:0000256" key="1">
    <source>
        <dbReference type="SAM" id="MobiDB-lite"/>
    </source>
</evidence>
<feature type="region of interest" description="Disordered" evidence="1">
    <location>
        <begin position="207"/>
        <end position="231"/>
    </location>
</feature>
<dbReference type="OrthoDB" id="6277409at2759"/>
<organism evidence="2 3">
    <name type="scientific">Mytilus coruscus</name>
    <name type="common">Sea mussel</name>
    <dbReference type="NCBI Taxonomy" id="42192"/>
    <lineage>
        <taxon>Eukaryota</taxon>
        <taxon>Metazoa</taxon>
        <taxon>Spiralia</taxon>
        <taxon>Lophotrochozoa</taxon>
        <taxon>Mollusca</taxon>
        <taxon>Bivalvia</taxon>
        <taxon>Autobranchia</taxon>
        <taxon>Pteriomorphia</taxon>
        <taxon>Mytilida</taxon>
        <taxon>Mytiloidea</taxon>
        <taxon>Mytilidae</taxon>
        <taxon>Mytilinae</taxon>
        <taxon>Mytilus</taxon>
    </lineage>
</organism>
<dbReference type="AlphaFoldDB" id="A0A6J8AFE9"/>
<reference evidence="2 3" key="1">
    <citation type="submission" date="2020-06" db="EMBL/GenBank/DDBJ databases">
        <authorList>
            <person name="Li R."/>
            <person name="Bekaert M."/>
        </authorList>
    </citation>
    <scope>NUCLEOTIDE SEQUENCE [LARGE SCALE GENOMIC DNA]</scope>
    <source>
        <strain evidence="3">wild</strain>
    </source>
</reference>
<gene>
    <name evidence="2" type="ORF">MCOR_6169</name>
</gene>
<protein>
    <submittedName>
        <fullName evidence="2">Uncharacterized protein</fullName>
    </submittedName>
</protein>
<name>A0A6J8AFE9_MYTCO</name>
<feature type="compositionally biased region" description="Polar residues" evidence="1">
    <location>
        <begin position="207"/>
        <end position="224"/>
    </location>
</feature>
<evidence type="ECO:0000313" key="2">
    <source>
        <dbReference type="EMBL" id="CAC5365515.1"/>
    </source>
</evidence>
<sequence length="231" mass="25792">MKITRREKEGSDISSCTVVMSRKDEKSREIMIFCAVCSDYPKSSVLCKLVNMISTRVSMSNDAVTVVSGDGAKHCGLFCTFSNAVSSMTIDNNADIFQLARLLQLRRPEFFADFCIDTCCERKVLIDTSKFADIDRINEDFLLHKCPRRRVDIKLPLNPLEDEFHPGILNLDEVSQRSSSPDSSTEQCDGQNSSILDVIELSNTVPVNSEPETNSDIQVSSVSHNHAPYTL</sequence>
<proteinExistence type="predicted"/>
<dbReference type="Proteomes" id="UP000507470">
    <property type="component" value="Unassembled WGS sequence"/>
</dbReference>
<evidence type="ECO:0000313" key="3">
    <source>
        <dbReference type="Proteomes" id="UP000507470"/>
    </source>
</evidence>
<keyword evidence="3" id="KW-1185">Reference proteome</keyword>
<dbReference type="InterPro" id="IPR029021">
    <property type="entry name" value="Prot-tyrosine_phosphatase-like"/>
</dbReference>
<dbReference type="Gene3D" id="3.90.190.10">
    <property type="entry name" value="Protein tyrosine phosphatase superfamily"/>
    <property type="match status" value="1"/>
</dbReference>
<accession>A0A6J8AFE9</accession>
<dbReference type="EMBL" id="CACVKT020001131">
    <property type="protein sequence ID" value="CAC5365515.1"/>
    <property type="molecule type" value="Genomic_DNA"/>
</dbReference>